<evidence type="ECO:0000313" key="2">
    <source>
        <dbReference type="EMBL" id="KAK1400960.1"/>
    </source>
</evidence>
<reference evidence="2" key="1">
    <citation type="submission" date="2023-02" db="EMBL/GenBank/DDBJ databases">
        <title>Genome of toxic invasive species Heracleum sosnowskyi carries increased number of genes despite the absence of recent whole-genome duplications.</title>
        <authorList>
            <person name="Schelkunov M."/>
            <person name="Shtratnikova V."/>
            <person name="Makarenko M."/>
            <person name="Klepikova A."/>
            <person name="Omelchenko D."/>
            <person name="Novikova G."/>
            <person name="Obukhova E."/>
            <person name="Bogdanov V."/>
            <person name="Penin A."/>
            <person name="Logacheva M."/>
        </authorList>
    </citation>
    <scope>NUCLEOTIDE SEQUENCE</scope>
    <source>
        <strain evidence="2">Hsosn_3</strain>
        <tissue evidence="2">Leaf</tissue>
    </source>
</reference>
<feature type="region of interest" description="Disordered" evidence="1">
    <location>
        <begin position="108"/>
        <end position="157"/>
    </location>
</feature>
<accession>A0AAD8JEI9</accession>
<gene>
    <name evidence="2" type="ORF">POM88_000565</name>
</gene>
<dbReference type="Proteomes" id="UP001237642">
    <property type="component" value="Unassembled WGS sequence"/>
</dbReference>
<evidence type="ECO:0000313" key="3">
    <source>
        <dbReference type="Proteomes" id="UP001237642"/>
    </source>
</evidence>
<protein>
    <submittedName>
        <fullName evidence="2">Uncharacterized protein</fullName>
    </submittedName>
</protein>
<comment type="caution">
    <text evidence="2">The sequence shown here is derived from an EMBL/GenBank/DDBJ whole genome shotgun (WGS) entry which is preliminary data.</text>
</comment>
<organism evidence="2 3">
    <name type="scientific">Heracleum sosnowskyi</name>
    <dbReference type="NCBI Taxonomy" id="360622"/>
    <lineage>
        <taxon>Eukaryota</taxon>
        <taxon>Viridiplantae</taxon>
        <taxon>Streptophyta</taxon>
        <taxon>Embryophyta</taxon>
        <taxon>Tracheophyta</taxon>
        <taxon>Spermatophyta</taxon>
        <taxon>Magnoliopsida</taxon>
        <taxon>eudicotyledons</taxon>
        <taxon>Gunneridae</taxon>
        <taxon>Pentapetalae</taxon>
        <taxon>asterids</taxon>
        <taxon>campanulids</taxon>
        <taxon>Apiales</taxon>
        <taxon>Apiaceae</taxon>
        <taxon>Apioideae</taxon>
        <taxon>apioid superclade</taxon>
        <taxon>Tordylieae</taxon>
        <taxon>Tordyliinae</taxon>
        <taxon>Heracleum</taxon>
    </lineage>
</organism>
<sequence length="317" mass="35371">MCAANKVQPKCTFVTIQDYQKQHIAKKRGVHQLTDENDVNKSSVKRKLALDKDVTSGKKIRNSDKEVEDVAPKLNKYEELKRKQVAENKAVMVAMGLPTLTLDLSLGGKQKKRKNKDVPGRDDLVEGTDEYIPDATGEDSPEDVTKRKKLKNPDKKLPTMGQVFMKTRKRDPEKKYKTPTEVVQLKIANVEKIISSTTDGDTANKLFCEANTSHGPSWLIGRHVKTVNQTNVGKDNYVQELTSEIRKQLADEMEEKVNKKVMENMRKLLKQLGEVNPNFNLNVEALCTSNSSDGDDHATPVTEATAMAGTSGTKESS</sequence>
<feature type="region of interest" description="Disordered" evidence="1">
    <location>
        <begin position="291"/>
        <end position="317"/>
    </location>
</feature>
<dbReference type="AlphaFoldDB" id="A0AAD8JEI9"/>
<keyword evidence="3" id="KW-1185">Reference proteome</keyword>
<feature type="compositionally biased region" description="Acidic residues" evidence="1">
    <location>
        <begin position="125"/>
        <end position="142"/>
    </location>
</feature>
<dbReference type="EMBL" id="JAUIZM010000001">
    <property type="protein sequence ID" value="KAK1400960.1"/>
    <property type="molecule type" value="Genomic_DNA"/>
</dbReference>
<reference evidence="2" key="2">
    <citation type="submission" date="2023-05" db="EMBL/GenBank/DDBJ databases">
        <authorList>
            <person name="Schelkunov M.I."/>
        </authorList>
    </citation>
    <scope>NUCLEOTIDE SEQUENCE</scope>
    <source>
        <strain evidence="2">Hsosn_3</strain>
        <tissue evidence="2">Leaf</tissue>
    </source>
</reference>
<name>A0AAD8JEI9_9APIA</name>
<proteinExistence type="predicted"/>
<feature type="compositionally biased region" description="Polar residues" evidence="1">
    <location>
        <begin position="308"/>
        <end position="317"/>
    </location>
</feature>
<evidence type="ECO:0000256" key="1">
    <source>
        <dbReference type="SAM" id="MobiDB-lite"/>
    </source>
</evidence>